<dbReference type="InterPro" id="IPR013763">
    <property type="entry name" value="Cyclin-like_dom"/>
</dbReference>
<feature type="domain" description="Cyclin-like" evidence="3">
    <location>
        <begin position="50"/>
        <end position="137"/>
    </location>
</feature>
<dbReference type="SMART" id="SM00385">
    <property type="entry name" value="CYCLIN"/>
    <property type="match status" value="2"/>
</dbReference>
<evidence type="ECO:0000313" key="6">
    <source>
        <dbReference type="Proteomes" id="UP000530660"/>
    </source>
</evidence>
<dbReference type="SMART" id="SM01332">
    <property type="entry name" value="Cyclin_C"/>
    <property type="match status" value="1"/>
</dbReference>
<keyword evidence="1 2" id="KW-0195">Cyclin</keyword>
<proteinExistence type="inferred from homology"/>
<keyword evidence="6" id="KW-1185">Reference proteome</keyword>
<protein>
    <submittedName>
        <fullName evidence="5">Uncharacterized protein</fullName>
    </submittedName>
</protein>
<dbReference type="Gene3D" id="1.10.472.10">
    <property type="entry name" value="Cyclin-like"/>
    <property type="match status" value="2"/>
</dbReference>
<comment type="similarity">
    <text evidence="2">Belongs to the cyclin family.</text>
</comment>
<sequence length="389" mass="43013">MSVASSEHGWDDTGFVFFEREQRVRFLLSDGGESCLVDDQYIEHRSDVVDWMVDAGEALRLERNTVHSAVSCFDEFFARRGCVDRGVWQLLASACMLVAAKCEETESDFSILSKLHALNYGMFPKLAMVRMEQELLRTLEWDVVRASAVQFIYYFMETGTVAAGAQLSFEQASVSGMFRRCSFSDKKCGDQLGGYVRHSSHDYVLLAESLRLADLALRAACVSLFYRPSVIAAACIVCANAHLPVTCSLNQRLFQFLSDAGDDVQPCAAAIGDLCRSQSASVAKLERLKSSQSPRSVMEIGECLDGTVAFEESISGPHGKKWNPTELGSSMENCICVSPHPSKRQRMNVPLPFTSLGYIREHLPPGWCETPKECAGIDVACSEELDDSL</sequence>
<dbReference type="InterPro" id="IPR006671">
    <property type="entry name" value="Cyclin_N"/>
</dbReference>
<feature type="domain" description="Cyclin C-terminal" evidence="4">
    <location>
        <begin position="146"/>
        <end position="306"/>
    </location>
</feature>
<gene>
    <name evidence="5" type="ORF">F1559_002401</name>
</gene>
<evidence type="ECO:0000259" key="3">
    <source>
        <dbReference type="SMART" id="SM00385"/>
    </source>
</evidence>
<evidence type="ECO:0000313" key="5">
    <source>
        <dbReference type="EMBL" id="KAF6001282.1"/>
    </source>
</evidence>
<dbReference type="Pfam" id="PF02984">
    <property type="entry name" value="Cyclin_C"/>
    <property type="match status" value="1"/>
</dbReference>
<dbReference type="InterPro" id="IPR036915">
    <property type="entry name" value="Cyclin-like_sf"/>
</dbReference>
<evidence type="ECO:0000259" key="4">
    <source>
        <dbReference type="SMART" id="SM01332"/>
    </source>
</evidence>
<dbReference type="EMBL" id="VWRR01000015">
    <property type="protein sequence ID" value="KAF6001282.1"/>
    <property type="molecule type" value="Genomic_DNA"/>
</dbReference>
<dbReference type="Proteomes" id="UP000530660">
    <property type="component" value="Unassembled WGS sequence"/>
</dbReference>
<reference evidence="5 6" key="1">
    <citation type="journal article" date="2020" name="J. Phycol.">
        <title>Comparative genome analysis reveals Cyanidiococcus gen. nov., a new extremophilic red algal genus sister to Cyanidioschyzon (Cyanidioschyzonaceae, Rhodophyta).</title>
        <authorList>
            <person name="Liu S.-L."/>
            <person name="Chiang Y.-R."/>
            <person name="Yoon H.S."/>
            <person name="Fu H.-Y."/>
        </authorList>
    </citation>
    <scope>NUCLEOTIDE SEQUENCE [LARGE SCALE GENOMIC DNA]</scope>
    <source>
        <strain evidence="5 6">THAL066</strain>
    </source>
</reference>
<dbReference type="InterPro" id="IPR004367">
    <property type="entry name" value="Cyclin_C-dom"/>
</dbReference>
<comment type="caution">
    <text evidence="5">The sequence shown here is derived from an EMBL/GenBank/DDBJ whole genome shotgun (WGS) entry which is preliminary data.</text>
</comment>
<organism evidence="5 6">
    <name type="scientific">Cyanidiococcus yangmingshanensis</name>
    <dbReference type="NCBI Taxonomy" id="2690220"/>
    <lineage>
        <taxon>Eukaryota</taxon>
        <taxon>Rhodophyta</taxon>
        <taxon>Bangiophyceae</taxon>
        <taxon>Cyanidiales</taxon>
        <taxon>Cyanidiaceae</taxon>
        <taxon>Cyanidiococcus</taxon>
    </lineage>
</organism>
<dbReference type="SUPFAM" id="SSF47954">
    <property type="entry name" value="Cyclin-like"/>
    <property type="match status" value="2"/>
</dbReference>
<dbReference type="AlphaFoldDB" id="A0A7J7IDW7"/>
<name>A0A7J7IDW7_9RHOD</name>
<feature type="domain" description="Cyclin-like" evidence="3">
    <location>
        <begin position="190"/>
        <end position="273"/>
    </location>
</feature>
<evidence type="ECO:0000256" key="1">
    <source>
        <dbReference type="ARBA" id="ARBA00023127"/>
    </source>
</evidence>
<dbReference type="OrthoDB" id="285802at2759"/>
<evidence type="ECO:0000256" key="2">
    <source>
        <dbReference type="RuleBase" id="RU000383"/>
    </source>
</evidence>
<dbReference type="Pfam" id="PF00134">
    <property type="entry name" value="Cyclin_N"/>
    <property type="match status" value="1"/>
</dbReference>
<dbReference type="PANTHER" id="PTHR10177">
    <property type="entry name" value="CYCLINS"/>
    <property type="match status" value="1"/>
</dbReference>
<dbReference type="InterPro" id="IPR039361">
    <property type="entry name" value="Cyclin"/>
</dbReference>
<accession>A0A7J7IDW7</accession>